<gene>
    <name evidence="1" type="ORF">H8696_01230</name>
</gene>
<dbReference type="AlphaFoldDB" id="A0A926D2C4"/>
<evidence type="ECO:0000313" key="1">
    <source>
        <dbReference type="EMBL" id="MBC8530468.1"/>
    </source>
</evidence>
<dbReference type="Proteomes" id="UP000623172">
    <property type="component" value="Unassembled WGS sequence"/>
</dbReference>
<proteinExistence type="predicted"/>
<comment type="caution">
    <text evidence="1">The sequence shown here is derived from an EMBL/GenBank/DDBJ whole genome shotgun (WGS) entry which is preliminary data.</text>
</comment>
<accession>A0A926D2C4</accession>
<organism evidence="1 2">
    <name type="scientific">Gehongia tenuis</name>
    <dbReference type="NCBI Taxonomy" id="2763655"/>
    <lineage>
        <taxon>Bacteria</taxon>
        <taxon>Bacillati</taxon>
        <taxon>Bacillota</taxon>
        <taxon>Clostridia</taxon>
        <taxon>Christensenellales</taxon>
        <taxon>Christensenellaceae</taxon>
        <taxon>Gehongia</taxon>
    </lineage>
</organism>
<sequence length="87" mass="9689">MKFDPDFPLHLLDYLALRMGCEYLSDLRFLEIDKRMQMARVLLAIPVGAAGPLEWNNTLVYLTGGHGERDPEAVKAQLIASLSEEGG</sequence>
<dbReference type="EMBL" id="JACRSR010000001">
    <property type="protein sequence ID" value="MBC8530468.1"/>
    <property type="molecule type" value="Genomic_DNA"/>
</dbReference>
<keyword evidence="2" id="KW-1185">Reference proteome</keyword>
<evidence type="ECO:0000313" key="2">
    <source>
        <dbReference type="Proteomes" id="UP000623172"/>
    </source>
</evidence>
<protein>
    <submittedName>
        <fullName evidence="1">Uncharacterized protein</fullName>
    </submittedName>
</protein>
<name>A0A926D2C4_9FIRM</name>
<reference evidence="1" key="1">
    <citation type="submission" date="2020-08" db="EMBL/GenBank/DDBJ databases">
        <title>Genome public.</title>
        <authorList>
            <person name="Liu C."/>
            <person name="Sun Q."/>
        </authorList>
    </citation>
    <scope>NUCLEOTIDE SEQUENCE</scope>
    <source>
        <strain evidence="1">NSJ-53</strain>
    </source>
</reference>
<dbReference type="RefSeq" id="WP_249314426.1">
    <property type="nucleotide sequence ID" value="NZ_JACRSR010000001.1"/>
</dbReference>